<dbReference type="AlphaFoldDB" id="A0A0C4F8N1"/>
<feature type="region of interest" description="Disordered" evidence="1">
    <location>
        <begin position="1"/>
        <end position="92"/>
    </location>
</feature>
<keyword evidence="4" id="KW-1185">Reference proteome</keyword>
<organism evidence="2">
    <name type="scientific">Puccinia triticina (isolate 1-1 / race 1 (BBBD))</name>
    <name type="common">Brown leaf rust fungus</name>
    <dbReference type="NCBI Taxonomy" id="630390"/>
    <lineage>
        <taxon>Eukaryota</taxon>
        <taxon>Fungi</taxon>
        <taxon>Dikarya</taxon>
        <taxon>Basidiomycota</taxon>
        <taxon>Pucciniomycotina</taxon>
        <taxon>Pucciniomycetes</taxon>
        <taxon>Pucciniales</taxon>
        <taxon>Pucciniaceae</taxon>
        <taxon>Puccinia</taxon>
    </lineage>
</organism>
<gene>
    <name evidence="2" type="ORF">PTTG_09533</name>
</gene>
<evidence type="ECO:0000313" key="3">
    <source>
        <dbReference type="EnsemblFungi" id="PTTG_09533-t43_1-p1"/>
    </source>
</evidence>
<dbReference type="Proteomes" id="UP000005240">
    <property type="component" value="Unassembled WGS sequence"/>
</dbReference>
<sequence>MGGVQTKHHSGAFLPTLNQPRSSPPAAEGPTKRRAQGPNPSLAPRALEARIQPEDPQTRISSAPPSPPRPCALSRPAPSHKKAPGSCVTITL</sequence>
<evidence type="ECO:0000313" key="4">
    <source>
        <dbReference type="Proteomes" id="UP000005240"/>
    </source>
</evidence>
<feature type="compositionally biased region" description="Basic and acidic residues" evidence="1">
    <location>
        <begin position="47"/>
        <end position="57"/>
    </location>
</feature>
<proteinExistence type="predicted"/>
<dbReference type="VEuPathDB" id="FungiDB:PTTG_09533"/>
<dbReference type="EnsemblFungi" id="PTTG_09533-t43_1">
    <property type="protein sequence ID" value="PTTG_09533-t43_1-p1"/>
    <property type="gene ID" value="PTTG_09533"/>
</dbReference>
<accession>A0A0C4F8N1</accession>
<dbReference type="EMBL" id="ADAS02000101">
    <property type="protein sequence ID" value="OAV90446.1"/>
    <property type="molecule type" value="Genomic_DNA"/>
</dbReference>
<evidence type="ECO:0000256" key="1">
    <source>
        <dbReference type="SAM" id="MobiDB-lite"/>
    </source>
</evidence>
<evidence type="ECO:0000313" key="2">
    <source>
        <dbReference type="EMBL" id="OAV90446.1"/>
    </source>
</evidence>
<reference evidence="2" key="1">
    <citation type="submission" date="2009-11" db="EMBL/GenBank/DDBJ databases">
        <authorList>
            <consortium name="The Broad Institute Genome Sequencing Platform"/>
            <person name="Ward D."/>
            <person name="Feldgarden M."/>
            <person name="Earl A."/>
            <person name="Young S.K."/>
            <person name="Zeng Q."/>
            <person name="Koehrsen M."/>
            <person name="Alvarado L."/>
            <person name="Berlin A."/>
            <person name="Bochicchio J."/>
            <person name="Borenstein D."/>
            <person name="Chapman S.B."/>
            <person name="Chen Z."/>
            <person name="Engels R."/>
            <person name="Freedman E."/>
            <person name="Gellesch M."/>
            <person name="Goldberg J."/>
            <person name="Griggs A."/>
            <person name="Gujja S."/>
            <person name="Heilman E."/>
            <person name="Heiman D."/>
            <person name="Hepburn T."/>
            <person name="Howarth C."/>
            <person name="Jen D."/>
            <person name="Larson L."/>
            <person name="Lewis B."/>
            <person name="Mehta T."/>
            <person name="Park D."/>
            <person name="Pearson M."/>
            <person name="Roberts A."/>
            <person name="Saif S."/>
            <person name="Shea T."/>
            <person name="Shenoy N."/>
            <person name="Sisk P."/>
            <person name="Stolte C."/>
            <person name="Sykes S."/>
            <person name="Thomson T."/>
            <person name="Walk T."/>
            <person name="White J."/>
            <person name="Yandava C."/>
            <person name="Izard J."/>
            <person name="Baranova O.V."/>
            <person name="Blanton J.M."/>
            <person name="Tanner A.C."/>
            <person name="Dewhirst F.E."/>
            <person name="Haas B."/>
            <person name="Nusbaum C."/>
            <person name="Birren B."/>
        </authorList>
    </citation>
    <scope>NUCLEOTIDE SEQUENCE [LARGE SCALE GENOMIC DNA]</scope>
    <source>
        <strain evidence="2">1-1 BBBD Race 1</strain>
    </source>
</reference>
<protein>
    <submittedName>
        <fullName evidence="2 3">Uncharacterized protein</fullName>
    </submittedName>
</protein>
<reference evidence="3 4" key="3">
    <citation type="journal article" date="2017" name="G3 (Bethesda)">
        <title>Comparative analysis highlights variable genome content of wheat rusts and divergence of the mating loci.</title>
        <authorList>
            <person name="Cuomo C.A."/>
            <person name="Bakkeren G."/>
            <person name="Khalil H.B."/>
            <person name="Panwar V."/>
            <person name="Joly D."/>
            <person name="Linning R."/>
            <person name="Sakthikumar S."/>
            <person name="Song X."/>
            <person name="Adiconis X."/>
            <person name="Fan L."/>
            <person name="Goldberg J.M."/>
            <person name="Levin J.Z."/>
            <person name="Young S."/>
            <person name="Zeng Q."/>
            <person name="Anikster Y."/>
            <person name="Bruce M."/>
            <person name="Wang M."/>
            <person name="Yin C."/>
            <person name="McCallum B."/>
            <person name="Szabo L.J."/>
            <person name="Hulbert S."/>
            <person name="Chen X."/>
            <person name="Fellers J.P."/>
        </authorList>
    </citation>
    <scope>NUCLEOTIDE SEQUENCE</scope>
    <source>
        <strain evidence="4">Isolate 1-1 / race 1 (BBBD)</strain>
        <strain evidence="3">isolate 1-1 / race 1 (BBBD)</strain>
    </source>
</reference>
<name>A0A0C4F8N1_PUCT1</name>
<reference evidence="3" key="4">
    <citation type="submission" date="2025-05" db="UniProtKB">
        <authorList>
            <consortium name="EnsemblFungi"/>
        </authorList>
    </citation>
    <scope>IDENTIFICATION</scope>
    <source>
        <strain evidence="3">isolate 1-1 / race 1 (BBBD)</strain>
    </source>
</reference>
<reference evidence="2" key="2">
    <citation type="submission" date="2016-05" db="EMBL/GenBank/DDBJ databases">
        <title>Comparative analysis highlights variable genome content of wheat rusts and divergence of the mating loci.</title>
        <authorList>
            <person name="Cuomo C.A."/>
            <person name="Bakkeren G."/>
            <person name="Szabo L."/>
            <person name="Khalil H."/>
            <person name="Joly D."/>
            <person name="Goldberg J."/>
            <person name="Young S."/>
            <person name="Zeng Q."/>
            <person name="Fellers J."/>
        </authorList>
    </citation>
    <scope>NUCLEOTIDE SEQUENCE [LARGE SCALE GENOMIC DNA]</scope>
    <source>
        <strain evidence="2">1-1 BBBD Race 1</strain>
    </source>
</reference>
<feature type="compositionally biased region" description="Basic residues" evidence="1">
    <location>
        <begin position="1"/>
        <end position="10"/>
    </location>
</feature>